<dbReference type="AlphaFoldDB" id="A0A836BWV7"/>
<accession>A0A836BWV7</accession>
<dbReference type="OrthoDB" id="1708823at2759"/>
<proteinExistence type="predicted"/>
<protein>
    <recommendedName>
        <fullName evidence="2">THIF-type NAD/FAD binding fold domain-containing protein</fullName>
    </recommendedName>
</protein>
<feature type="domain" description="THIF-type NAD/FAD binding fold" evidence="2">
    <location>
        <begin position="16"/>
        <end position="376"/>
    </location>
</feature>
<dbReference type="PANTHER" id="PTHR10953">
    <property type="entry name" value="UBIQUITIN-ACTIVATING ENZYME E1"/>
    <property type="match status" value="1"/>
</dbReference>
<feature type="region of interest" description="Disordered" evidence="1">
    <location>
        <begin position="288"/>
        <end position="332"/>
    </location>
</feature>
<evidence type="ECO:0000313" key="3">
    <source>
        <dbReference type="EMBL" id="KAG2490524.1"/>
    </source>
</evidence>
<dbReference type="PANTHER" id="PTHR10953:SF162">
    <property type="entry name" value="SUMO-ACTIVATING ENZYME SUBUNIT 1"/>
    <property type="match status" value="1"/>
</dbReference>
<keyword evidence="4" id="KW-1185">Reference proteome</keyword>
<reference evidence="3" key="1">
    <citation type="journal article" date="2020" name="bioRxiv">
        <title>Comparative genomics of Chlamydomonas.</title>
        <authorList>
            <person name="Craig R.J."/>
            <person name="Hasan A.R."/>
            <person name="Ness R.W."/>
            <person name="Keightley P.D."/>
        </authorList>
    </citation>
    <scope>NUCLEOTIDE SEQUENCE</scope>
    <source>
        <strain evidence="3">CCAP 11/70</strain>
    </source>
</reference>
<sequence>MAPALDTLTEAHAAVYDRQLRVWGVEVQRRLMEAKVLILGLGGLAAEIAKNIVLAGVGTVALRDDAPAASAPAGNFLVTDADRGTAKTVAEASAATLAAMNPLMVVKVEPGPAGAAELAQPLAEGEQAPAGSLRSLVASYDVVVATGLPLHQVAALSDAVRAAGRQLFAGEVRGVSSYVFVDLGGQHTYTDKGVPTERVVEFGTFRAAMSCGLGGVTKRTHPLYLALRACYEFEQEHGRPAATLSDLPAVWASAHRLAAATAAAAAPIDTLLPPGLLEGFVTDPLPAPSASSSSAAAGGATGGAVNGQENGQENGQGTGSGQEHAGGLAPGMQPPAAALPLGELAPVCAVVGGVVANNVLRGISRVGAPLRNLFFYSLAARDGLGVEECFS</sequence>
<dbReference type="InterPro" id="IPR035985">
    <property type="entry name" value="Ubiquitin-activating_enz"/>
</dbReference>
<dbReference type="SUPFAM" id="SSF69572">
    <property type="entry name" value="Activating enzymes of the ubiquitin-like proteins"/>
    <property type="match status" value="1"/>
</dbReference>
<dbReference type="EMBL" id="JAEHOE010000061">
    <property type="protein sequence ID" value="KAG2490524.1"/>
    <property type="molecule type" value="Genomic_DNA"/>
</dbReference>
<evidence type="ECO:0000313" key="4">
    <source>
        <dbReference type="Proteomes" id="UP000612055"/>
    </source>
</evidence>
<dbReference type="GO" id="GO:0005737">
    <property type="term" value="C:cytoplasm"/>
    <property type="evidence" value="ECO:0007669"/>
    <property type="project" value="TreeGrafter"/>
</dbReference>
<gene>
    <name evidence="3" type="ORF">HYH03_011145</name>
</gene>
<evidence type="ECO:0000256" key="1">
    <source>
        <dbReference type="SAM" id="MobiDB-lite"/>
    </source>
</evidence>
<dbReference type="Gene3D" id="3.40.50.720">
    <property type="entry name" value="NAD(P)-binding Rossmann-like Domain"/>
    <property type="match status" value="1"/>
</dbReference>
<name>A0A836BWV7_9CHLO</name>
<organism evidence="3 4">
    <name type="scientific">Edaphochlamys debaryana</name>
    <dbReference type="NCBI Taxonomy" id="47281"/>
    <lineage>
        <taxon>Eukaryota</taxon>
        <taxon>Viridiplantae</taxon>
        <taxon>Chlorophyta</taxon>
        <taxon>core chlorophytes</taxon>
        <taxon>Chlorophyceae</taxon>
        <taxon>CS clade</taxon>
        <taxon>Chlamydomonadales</taxon>
        <taxon>Chlamydomonadales incertae sedis</taxon>
        <taxon>Edaphochlamys</taxon>
    </lineage>
</organism>
<feature type="compositionally biased region" description="Low complexity" evidence="1">
    <location>
        <begin position="288"/>
        <end position="298"/>
    </location>
</feature>
<dbReference type="Proteomes" id="UP000612055">
    <property type="component" value="Unassembled WGS sequence"/>
</dbReference>
<evidence type="ECO:0000259" key="2">
    <source>
        <dbReference type="Pfam" id="PF00899"/>
    </source>
</evidence>
<dbReference type="GO" id="GO:0019948">
    <property type="term" value="F:SUMO activating enzyme activity"/>
    <property type="evidence" value="ECO:0007669"/>
    <property type="project" value="TreeGrafter"/>
</dbReference>
<comment type="caution">
    <text evidence="3">The sequence shown here is derived from an EMBL/GenBank/DDBJ whole genome shotgun (WGS) entry which is preliminary data.</text>
</comment>
<dbReference type="InterPro" id="IPR045886">
    <property type="entry name" value="ThiF/MoeB/HesA"/>
</dbReference>
<dbReference type="GO" id="GO:0016925">
    <property type="term" value="P:protein sumoylation"/>
    <property type="evidence" value="ECO:0007669"/>
    <property type="project" value="TreeGrafter"/>
</dbReference>
<dbReference type="GO" id="GO:0031510">
    <property type="term" value="C:SUMO activating enzyme complex"/>
    <property type="evidence" value="ECO:0007669"/>
    <property type="project" value="TreeGrafter"/>
</dbReference>
<dbReference type="InterPro" id="IPR000594">
    <property type="entry name" value="ThiF_NAD_FAD-bd"/>
</dbReference>
<dbReference type="Pfam" id="PF00899">
    <property type="entry name" value="ThiF"/>
    <property type="match status" value="1"/>
</dbReference>